<name>A0A1M6DZK6_9FLAO</name>
<accession>A0A1M6DZK6</accession>
<dbReference type="CDD" id="cd00609">
    <property type="entry name" value="AAT_like"/>
    <property type="match status" value="1"/>
</dbReference>
<dbReference type="GO" id="GO:0030170">
    <property type="term" value="F:pyridoxal phosphate binding"/>
    <property type="evidence" value="ECO:0007669"/>
    <property type="project" value="InterPro"/>
</dbReference>
<reference evidence="7" key="1">
    <citation type="submission" date="2016-11" db="EMBL/GenBank/DDBJ databases">
        <authorList>
            <person name="Varghese N."/>
            <person name="Submissions S."/>
        </authorList>
    </citation>
    <scope>NUCLEOTIDE SEQUENCE [LARGE SCALE GENOMIC DNA]</scope>
    <source>
        <strain evidence="7">DSM 22623</strain>
    </source>
</reference>
<dbReference type="InterPro" id="IPR050881">
    <property type="entry name" value="LL-DAP_aminotransferase"/>
</dbReference>
<dbReference type="Gene3D" id="3.90.1150.10">
    <property type="entry name" value="Aspartate Aminotransferase, domain 1"/>
    <property type="match status" value="1"/>
</dbReference>
<proteinExistence type="inferred from homology"/>
<keyword evidence="2 4" id="KW-0032">Aminotransferase</keyword>
<dbReference type="GO" id="GO:0008483">
    <property type="term" value="F:transaminase activity"/>
    <property type="evidence" value="ECO:0007669"/>
    <property type="project" value="UniProtKB-KW"/>
</dbReference>
<dbReference type="Proteomes" id="UP000184432">
    <property type="component" value="Unassembled WGS sequence"/>
</dbReference>
<dbReference type="Pfam" id="PF00155">
    <property type="entry name" value="Aminotran_1_2"/>
    <property type="match status" value="1"/>
</dbReference>
<dbReference type="InterPro" id="IPR004838">
    <property type="entry name" value="NHTrfase_class1_PyrdxlP-BS"/>
</dbReference>
<dbReference type="RefSeq" id="WP_073315485.1">
    <property type="nucleotide sequence ID" value="NZ_FQYP01000003.1"/>
</dbReference>
<dbReference type="STRING" id="570521.SAMN04488508_103119"/>
<dbReference type="Gene3D" id="3.40.640.10">
    <property type="entry name" value="Type I PLP-dependent aspartate aminotransferase-like (Major domain)"/>
    <property type="match status" value="1"/>
</dbReference>
<gene>
    <name evidence="6" type="ORF">SAMN04488508_103119</name>
</gene>
<dbReference type="PANTHER" id="PTHR42832">
    <property type="entry name" value="AMINO ACID AMINOTRANSFERASE"/>
    <property type="match status" value="1"/>
</dbReference>
<sequence length="397" mass="44243">MNIQTAKRLDTVEEYYFSTKLREVRELASSGKPILNMAIGSPDLDPPAEVVKAIQEAVLKQGAHKYQSYQGLPELREAIADFYKTKYAVDLNPKNEILPLMGSKEGVMHISLAYLNEGDEVLVPNPGYPTYTSVTKLVGATPVFYDLVEENGWEPDLHSLSKRDLSKVKLMWINYPHMPTGASGSVEMFQKIVDFAKKHSILLVKDNPYSFILNDSPVSILSVPGAREVALELNSLSKTFNMAGWRVGMVSGSSDKIEAILKVKSNMDSGMFQGIQKGAIAALKISNGWYDKMNAIYAERRVLIWELASKLGCTFDRAAKGMFVWAKLPNGLEAIPFTDYVLYKKDIFVAPGDIFGSNGKGYIRFSLCVSKDNIQEAIQRFGNQELELNNELMNQKA</sequence>
<dbReference type="InterPro" id="IPR015424">
    <property type="entry name" value="PyrdxlP-dep_Trfase"/>
</dbReference>
<keyword evidence="7" id="KW-1185">Reference proteome</keyword>
<evidence type="ECO:0000313" key="6">
    <source>
        <dbReference type="EMBL" id="SHI78666.1"/>
    </source>
</evidence>
<evidence type="ECO:0000256" key="1">
    <source>
        <dbReference type="ARBA" id="ARBA00001933"/>
    </source>
</evidence>
<dbReference type="PROSITE" id="PS00105">
    <property type="entry name" value="AA_TRANSFER_CLASS_1"/>
    <property type="match status" value="1"/>
</dbReference>
<dbReference type="InterPro" id="IPR015422">
    <property type="entry name" value="PyrdxlP-dep_Trfase_small"/>
</dbReference>
<keyword evidence="3 4" id="KW-0808">Transferase</keyword>
<dbReference type="InterPro" id="IPR004839">
    <property type="entry name" value="Aminotransferase_I/II_large"/>
</dbReference>
<evidence type="ECO:0000256" key="2">
    <source>
        <dbReference type="ARBA" id="ARBA00022576"/>
    </source>
</evidence>
<dbReference type="SUPFAM" id="SSF53383">
    <property type="entry name" value="PLP-dependent transferases"/>
    <property type="match status" value="1"/>
</dbReference>
<organism evidence="6 7">
    <name type="scientific">Aquimarina spongiae</name>
    <dbReference type="NCBI Taxonomy" id="570521"/>
    <lineage>
        <taxon>Bacteria</taxon>
        <taxon>Pseudomonadati</taxon>
        <taxon>Bacteroidota</taxon>
        <taxon>Flavobacteriia</taxon>
        <taxon>Flavobacteriales</taxon>
        <taxon>Flavobacteriaceae</taxon>
        <taxon>Aquimarina</taxon>
    </lineage>
</organism>
<comment type="cofactor">
    <cofactor evidence="1 4">
        <name>pyridoxal 5'-phosphate</name>
        <dbReference type="ChEBI" id="CHEBI:597326"/>
    </cofactor>
</comment>
<protein>
    <recommendedName>
        <fullName evidence="4">Aminotransferase</fullName>
        <ecNumber evidence="4">2.6.1.-</ecNumber>
    </recommendedName>
</protein>
<dbReference type="InterPro" id="IPR015421">
    <property type="entry name" value="PyrdxlP-dep_Trfase_major"/>
</dbReference>
<evidence type="ECO:0000256" key="3">
    <source>
        <dbReference type="ARBA" id="ARBA00022679"/>
    </source>
</evidence>
<dbReference type="OrthoDB" id="9802328at2"/>
<evidence type="ECO:0000313" key="7">
    <source>
        <dbReference type="Proteomes" id="UP000184432"/>
    </source>
</evidence>
<evidence type="ECO:0000256" key="4">
    <source>
        <dbReference type="RuleBase" id="RU000481"/>
    </source>
</evidence>
<feature type="domain" description="Aminotransferase class I/classII large" evidence="5">
    <location>
        <begin position="33"/>
        <end position="381"/>
    </location>
</feature>
<dbReference type="EC" id="2.6.1.-" evidence="4"/>
<comment type="similarity">
    <text evidence="4">Belongs to the class-I pyridoxal-phosphate-dependent aminotransferase family.</text>
</comment>
<dbReference type="PANTHER" id="PTHR42832:SF4">
    <property type="entry name" value="BLR3474 PROTEIN"/>
    <property type="match status" value="1"/>
</dbReference>
<dbReference type="EMBL" id="FQYP01000003">
    <property type="protein sequence ID" value="SHI78666.1"/>
    <property type="molecule type" value="Genomic_DNA"/>
</dbReference>
<dbReference type="AlphaFoldDB" id="A0A1M6DZK6"/>
<evidence type="ECO:0000259" key="5">
    <source>
        <dbReference type="Pfam" id="PF00155"/>
    </source>
</evidence>